<dbReference type="SUPFAM" id="SSF51445">
    <property type="entry name" value="(Trans)glycosidases"/>
    <property type="match status" value="1"/>
</dbReference>
<sequence length="544" mass="63419">MNKHAVLHIPESRYCFALSKEEVVIRLRTAKEDADAGLKVRLIYGVKYDYKEKRFTVDVPLKYEDEIFAYYELQLKINDVRLVYIFELEENGKKYYFSEDGVTETYDFEECFYNFFQLPYINENDVMPIVDWMPGTVFYQIFVDRFCIGNENKDMSYIDMKWGDKPTPRSHAGGDLRGIIKRLDYLKNLGISAIYLTPIFWSDSNHKYDTIDYKQIDPQFGTTEDFVELVKEAHARGIRIVCDAVFNHCSYKMAQFQDVVKNGKASKYHDWFIIDGDKADLDNRNYECFAYCEYMPKLNTANPDVQKFLLDIATYWIDVADIDGWRLDVADEVSHDFWRMFRKAVKAKKSDAVIIGENWHDAYPSLQGEQQDSIMNYAYTKICLDYFAKESCDALKTAQHLNGILMRNMKQVNYMMLNLLDSHDTDRFFTKCGKDKKKLETALALSMFMPGAPCIYYGTEHAMEGGYDPDCRRCFDWDESNWDKQFLNKVKELIALKKNPILQMGDVSITADDGAIKIVRSYNGKMAKLTISSPTVYTITLDNK</sequence>
<dbReference type="GO" id="GO:0005975">
    <property type="term" value="P:carbohydrate metabolic process"/>
    <property type="evidence" value="ECO:0007669"/>
    <property type="project" value="InterPro"/>
</dbReference>
<dbReference type="InterPro" id="IPR014756">
    <property type="entry name" value="Ig_E-set"/>
</dbReference>
<dbReference type="EMBL" id="SVER01000024">
    <property type="protein sequence ID" value="MBE5920117.1"/>
    <property type="molecule type" value="Genomic_DNA"/>
</dbReference>
<comment type="similarity">
    <text evidence="1">Belongs to the glycosyl hydrolase 13 family.</text>
</comment>
<dbReference type="Gene3D" id="3.90.400.10">
    <property type="entry name" value="Oligo-1,6-glucosidase, Domain 2"/>
    <property type="match status" value="1"/>
</dbReference>
<dbReference type="Pfam" id="PF00128">
    <property type="entry name" value="Alpha-amylase"/>
    <property type="match status" value="1"/>
</dbReference>
<evidence type="ECO:0000256" key="3">
    <source>
        <dbReference type="ARBA" id="ARBA00023295"/>
    </source>
</evidence>
<dbReference type="Gene3D" id="3.20.20.80">
    <property type="entry name" value="Glycosidases"/>
    <property type="match status" value="1"/>
</dbReference>
<evidence type="ECO:0000256" key="1">
    <source>
        <dbReference type="ARBA" id="ARBA00008061"/>
    </source>
</evidence>
<dbReference type="InterPro" id="IPR045857">
    <property type="entry name" value="O16G_dom_2"/>
</dbReference>
<dbReference type="SMART" id="SM00642">
    <property type="entry name" value="Aamy"/>
    <property type="match status" value="1"/>
</dbReference>
<protein>
    <submittedName>
        <fullName evidence="5">Alpha-glycosidase</fullName>
    </submittedName>
</protein>
<dbReference type="PANTHER" id="PTHR10357:SF210">
    <property type="entry name" value="MALTODEXTRIN GLUCOSIDASE"/>
    <property type="match status" value="1"/>
</dbReference>
<dbReference type="InterPro" id="IPR017853">
    <property type="entry name" value="GH"/>
</dbReference>
<feature type="domain" description="Glycosyl hydrolase family 13 catalytic" evidence="4">
    <location>
        <begin position="140"/>
        <end position="497"/>
    </location>
</feature>
<dbReference type="Gene3D" id="2.60.40.10">
    <property type="entry name" value="Immunoglobulins"/>
    <property type="match status" value="1"/>
</dbReference>
<dbReference type="Proteomes" id="UP000766246">
    <property type="component" value="Unassembled WGS sequence"/>
</dbReference>
<dbReference type="InterPro" id="IPR006047">
    <property type="entry name" value="GH13_cat_dom"/>
</dbReference>
<accession>A0A927YNF8</accession>
<reference evidence="5" key="1">
    <citation type="submission" date="2019-04" db="EMBL/GenBank/DDBJ databases">
        <title>Evolution of Biomass-Degrading Anaerobic Consortia Revealed by Metagenomics.</title>
        <authorList>
            <person name="Peng X."/>
        </authorList>
    </citation>
    <scope>NUCLEOTIDE SEQUENCE</scope>
    <source>
        <strain evidence="5">SIG311</strain>
    </source>
</reference>
<keyword evidence="3" id="KW-0326">Glycosidase</keyword>
<organism evidence="5 6">
    <name type="scientific">Pseudobutyrivibrio ruminis</name>
    <dbReference type="NCBI Taxonomy" id="46206"/>
    <lineage>
        <taxon>Bacteria</taxon>
        <taxon>Bacillati</taxon>
        <taxon>Bacillota</taxon>
        <taxon>Clostridia</taxon>
        <taxon>Lachnospirales</taxon>
        <taxon>Lachnospiraceae</taxon>
        <taxon>Pseudobutyrivibrio</taxon>
    </lineage>
</organism>
<gene>
    <name evidence="5" type="ORF">E7272_09770</name>
</gene>
<comment type="caution">
    <text evidence="5">The sequence shown here is derived from an EMBL/GenBank/DDBJ whole genome shotgun (WGS) entry which is preliminary data.</text>
</comment>
<dbReference type="SUPFAM" id="SSF81296">
    <property type="entry name" value="E set domains"/>
    <property type="match status" value="1"/>
</dbReference>
<dbReference type="InterPro" id="IPR013783">
    <property type="entry name" value="Ig-like_fold"/>
</dbReference>
<evidence type="ECO:0000256" key="2">
    <source>
        <dbReference type="ARBA" id="ARBA00022801"/>
    </source>
</evidence>
<dbReference type="AlphaFoldDB" id="A0A927YNF8"/>
<evidence type="ECO:0000259" key="4">
    <source>
        <dbReference type="SMART" id="SM00642"/>
    </source>
</evidence>
<dbReference type="CDD" id="cd11338">
    <property type="entry name" value="AmyAc_CMD"/>
    <property type="match status" value="1"/>
</dbReference>
<evidence type="ECO:0000313" key="5">
    <source>
        <dbReference type="EMBL" id="MBE5920117.1"/>
    </source>
</evidence>
<name>A0A927YNF8_9FIRM</name>
<proteinExistence type="inferred from homology"/>
<dbReference type="InterPro" id="IPR004185">
    <property type="entry name" value="Glyco_hydro_13_lg-like_dom"/>
</dbReference>
<keyword evidence="2" id="KW-0378">Hydrolase</keyword>
<dbReference type="GO" id="GO:0004553">
    <property type="term" value="F:hydrolase activity, hydrolyzing O-glycosyl compounds"/>
    <property type="evidence" value="ECO:0007669"/>
    <property type="project" value="InterPro"/>
</dbReference>
<dbReference type="Pfam" id="PF02903">
    <property type="entry name" value="Alpha-amylase_N"/>
    <property type="match status" value="1"/>
</dbReference>
<dbReference type="PANTHER" id="PTHR10357">
    <property type="entry name" value="ALPHA-AMYLASE FAMILY MEMBER"/>
    <property type="match status" value="1"/>
</dbReference>
<dbReference type="CDD" id="cd02857">
    <property type="entry name" value="E_set_CDase_PDE_N"/>
    <property type="match status" value="1"/>
</dbReference>
<evidence type="ECO:0000313" key="6">
    <source>
        <dbReference type="Proteomes" id="UP000766246"/>
    </source>
</evidence>